<dbReference type="AlphaFoldDB" id="A0A090RXI1"/>
<dbReference type="CDD" id="cd17546">
    <property type="entry name" value="REC_hyHK_CKI1_RcsC-like"/>
    <property type="match status" value="1"/>
</dbReference>
<dbReference type="SUPFAM" id="SSF52172">
    <property type="entry name" value="CheY-like"/>
    <property type="match status" value="1"/>
</dbReference>
<evidence type="ECO:0000259" key="5">
    <source>
        <dbReference type="PROSITE" id="PS50110"/>
    </source>
</evidence>
<dbReference type="PROSITE" id="PS50110">
    <property type="entry name" value="RESPONSE_REGULATORY"/>
    <property type="match status" value="1"/>
</dbReference>
<sequence length="744" mass="83584">MKQRYKIYSFPVIKLGIVLLLCLSAIGLWFAYKYYTAAPKENAFTTPLISQTETLNNSLEVTILNVDLCLQSGECSEVKRYTRLLLNDLAAFKALAALDKKQVSLVGAVEYSNVQLAINRFFAVNDPAQEDYYLLRTTLSNNYVEIRNRFDDLFFVEHKQVVEDLRSSVNIIVVIFPILAVIAISVVLGGWNRLKKTVRDRRSVNQSFESLAERLDELDSSKIDEILSTTEIDPIERSIYSKLRLLHEKVDKQQQDADLNQQLYGLIGYEIRGITNTIKGGIHYLVQDADENTAVLAQDITSAANTLSELAENYNRLLSQGRDKSSSAFSFLDVVSELTIHMKSKLQRENLSLECAFIGSVPAMVLGHQTSLFWMLFLKLSNALQVQTDRNVLFKVETGSGLDVDRARVTLSLTFLTNTNVKMAKVDSLHWSERADSMGSNDEWTKSILGNVGHFSSKWFESGKQRRFQVEVDLEAQSYFAPNSGTLDGKNLIVCSSGMLSLEILTNVLSMNGATFTVCEDPNELFRLNPSQQKVDGVIITDAIEGIQIAPFSKTLSSRLKSTATKLFLMSSTSELAQITHEYVDKVFFSPILPHEFIPHLREALEAESVEETLENSSFLIVEDDKVQQFLLKRILMKQEYNADTVGDGSEAVEWVKKQRADIIFMDCIMPGMGGIQATRLIREHEKENDVSIPSTIIGATALTSVAEHKACIEAGMDYVISKPYKSDEILKVIKKYVAYQKIS</sequence>
<keyword evidence="4" id="KW-0812">Transmembrane</keyword>
<keyword evidence="7" id="KW-1185">Reference proteome</keyword>
<feature type="transmembrane region" description="Helical" evidence="4">
    <location>
        <begin position="12"/>
        <end position="32"/>
    </location>
</feature>
<dbReference type="InterPro" id="IPR001789">
    <property type="entry name" value="Sig_transdc_resp-reg_receiver"/>
</dbReference>
<keyword evidence="6" id="KW-0808">Transferase</keyword>
<dbReference type="PANTHER" id="PTHR45339:SF1">
    <property type="entry name" value="HYBRID SIGNAL TRANSDUCTION HISTIDINE KINASE J"/>
    <property type="match status" value="1"/>
</dbReference>
<dbReference type="InterPro" id="IPR011006">
    <property type="entry name" value="CheY-like_superfamily"/>
</dbReference>
<keyword evidence="2" id="KW-0902">Two-component regulatory system</keyword>
<evidence type="ECO:0000313" key="6">
    <source>
        <dbReference type="EMBL" id="GAL19283.1"/>
    </source>
</evidence>
<accession>A0A090RXI1</accession>
<evidence type="ECO:0000256" key="3">
    <source>
        <dbReference type="PROSITE-ProRule" id="PRU00169"/>
    </source>
</evidence>
<keyword evidence="4" id="KW-0472">Membrane</keyword>
<evidence type="ECO:0000256" key="4">
    <source>
        <dbReference type="SAM" id="Phobius"/>
    </source>
</evidence>
<dbReference type="Pfam" id="PF00072">
    <property type="entry name" value="Response_reg"/>
    <property type="match status" value="1"/>
</dbReference>
<evidence type="ECO:0000256" key="1">
    <source>
        <dbReference type="ARBA" id="ARBA00022553"/>
    </source>
</evidence>
<dbReference type="EMBL" id="BBMR01000003">
    <property type="protein sequence ID" value="GAL19283.1"/>
    <property type="molecule type" value="Genomic_DNA"/>
</dbReference>
<keyword evidence="6" id="KW-0418">Kinase</keyword>
<gene>
    <name evidence="6" type="ORF">JCM19235_2706</name>
</gene>
<dbReference type="GO" id="GO:0000160">
    <property type="term" value="P:phosphorelay signal transduction system"/>
    <property type="evidence" value="ECO:0007669"/>
    <property type="project" value="UniProtKB-KW"/>
</dbReference>
<evidence type="ECO:0000256" key="2">
    <source>
        <dbReference type="ARBA" id="ARBA00023012"/>
    </source>
</evidence>
<proteinExistence type="predicted"/>
<comment type="caution">
    <text evidence="6">The sequence shown here is derived from an EMBL/GenBank/DDBJ whole genome shotgun (WGS) entry which is preliminary data.</text>
</comment>
<feature type="domain" description="Response regulatory" evidence="5">
    <location>
        <begin position="618"/>
        <end position="738"/>
    </location>
</feature>
<keyword evidence="4" id="KW-1133">Transmembrane helix</keyword>
<organism evidence="6 7">
    <name type="scientific">Vibrio maritimus</name>
    <dbReference type="NCBI Taxonomy" id="990268"/>
    <lineage>
        <taxon>Bacteria</taxon>
        <taxon>Pseudomonadati</taxon>
        <taxon>Pseudomonadota</taxon>
        <taxon>Gammaproteobacteria</taxon>
        <taxon>Vibrionales</taxon>
        <taxon>Vibrionaceae</taxon>
        <taxon>Vibrio</taxon>
    </lineage>
</organism>
<feature type="modified residue" description="4-aspartylphosphate" evidence="3">
    <location>
        <position position="667"/>
    </location>
</feature>
<evidence type="ECO:0000313" key="7">
    <source>
        <dbReference type="Proteomes" id="UP000029228"/>
    </source>
</evidence>
<dbReference type="STRING" id="990268.JCM19235_2706"/>
<protein>
    <submittedName>
        <fullName evidence="6">Putative sensory box sensor histidine kinase/response regulator</fullName>
    </submittedName>
</protein>
<dbReference type="Gene3D" id="3.40.50.2300">
    <property type="match status" value="1"/>
</dbReference>
<reference evidence="6 7" key="1">
    <citation type="submission" date="2014-09" db="EMBL/GenBank/DDBJ databases">
        <title>Vibrio maritimus JCM 19235. (C45) whole genome shotgun sequence.</title>
        <authorList>
            <person name="Sawabe T."/>
            <person name="Meirelles P."/>
            <person name="Nakanishi M."/>
            <person name="Sayaka M."/>
            <person name="Hattori M."/>
            <person name="Ohkuma M."/>
        </authorList>
    </citation>
    <scope>NUCLEOTIDE SEQUENCE [LARGE SCALE GENOMIC DNA]</scope>
    <source>
        <strain evidence="7">JCM19235</strain>
    </source>
</reference>
<keyword evidence="1 3" id="KW-0597">Phosphoprotein</keyword>
<dbReference type="Proteomes" id="UP000029228">
    <property type="component" value="Unassembled WGS sequence"/>
</dbReference>
<dbReference type="GO" id="GO:0016301">
    <property type="term" value="F:kinase activity"/>
    <property type="evidence" value="ECO:0007669"/>
    <property type="project" value="UniProtKB-KW"/>
</dbReference>
<feature type="transmembrane region" description="Helical" evidence="4">
    <location>
        <begin position="171"/>
        <end position="191"/>
    </location>
</feature>
<name>A0A090RXI1_9VIBR</name>
<dbReference type="OrthoDB" id="9800897at2"/>
<dbReference type="PANTHER" id="PTHR45339">
    <property type="entry name" value="HYBRID SIGNAL TRANSDUCTION HISTIDINE KINASE J"/>
    <property type="match status" value="1"/>
</dbReference>
<dbReference type="SMART" id="SM00448">
    <property type="entry name" value="REC"/>
    <property type="match status" value="1"/>
</dbReference>